<keyword evidence="5 14" id="KW-0679">Respiratory chain</keyword>
<dbReference type="GO" id="GO:0005886">
    <property type="term" value="C:plasma membrane"/>
    <property type="evidence" value="ECO:0007669"/>
    <property type="project" value="UniProtKB-SubCell"/>
</dbReference>
<keyword evidence="4 14" id="KW-1003">Cell membrane</keyword>
<keyword evidence="10 14" id="KW-0560">Oxidoreductase</keyword>
<name>A0A845BBT7_9PROT</name>
<dbReference type="Gene3D" id="2.60.40.420">
    <property type="entry name" value="Cupredoxins - blue copper proteins"/>
    <property type="match status" value="1"/>
</dbReference>
<dbReference type="AlphaFoldDB" id="A0A845BBT7"/>
<dbReference type="Pfam" id="PF00116">
    <property type="entry name" value="COX2"/>
    <property type="match status" value="1"/>
</dbReference>
<dbReference type="GO" id="GO:0009486">
    <property type="term" value="F:cytochrome bo3 ubiquinol oxidase activity"/>
    <property type="evidence" value="ECO:0007669"/>
    <property type="project" value="InterPro"/>
</dbReference>
<feature type="transmembrane region" description="Helical" evidence="16">
    <location>
        <begin position="39"/>
        <end position="63"/>
    </location>
</feature>
<dbReference type="InterPro" id="IPR045187">
    <property type="entry name" value="CcO_II"/>
</dbReference>
<dbReference type="InterPro" id="IPR034227">
    <property type="entry name" value="CuRO_UO_II"/>
</dbReference>
<keyword evidence="7" id="KW-0732">Signal</keyword>
<evidence type="ECO:0000256" key="1">
    <source>
        <dbReference type="ARBA" id="ARBA00004651"/>
    </source>
</evidence>
<evidence type="ECO:0000256" key="4">
    <source>
        <dbReference type="ARBA" id="ARBA00022475"/>
    </source>
</evidence>
<organism evidence="19 20">
    <name type="scientific">Teichococcus coralli</name>
    <dbReference type="NCBI Taxonomy" id="2545983"/>
    <lineage>
        <taxon>Bacteria</taxon>
        <taxon>Pseudomonadati</taxon>
        <taxon>Pseudomonadota</taxon>
        <taxon>Alphaproteobacteria</taxon>
        <taxon>Acetobacterales</taxon>
        <taxon>Roseomonadaceae</taxon>
        <taxon>Roseomonas</taxon>
    </lineage>
</organism>
<evidence type="ECO:0000256" key="16">
    <source>
        <dbReference type="SAM" id="Phobius"/>
    </source>
</evidence>
<dbReference type="PROSITE" id="PS50857">
    <property type="entry name" value="COX2_CUA"/>
    <property type="match status" value="1"/>
</dbReference>
<evidence type="ECO:0000256" key="2">
    <source>
        <dbReference type="ARBA" id="ARBA00007866"/>
    </source>
</evidence>
<feature type="domain" description="Cytochrome oxidase subunit II copper A binding" evidence="17">
    <location>
        <begin position="129"/>
        <end position="241"/>
    </location>
</feature>
<comment type="similarity">
    <text evidence="2 14">Belongs to the cytochrome c oxidase subunit 2 family.</text>
</comment>
<evidence type="ECO:0000256" key="9">
    <source>
        <dbReference type="ARBA" id="ARBA00022989"/>
    </source>
</evidence>
<feature type="region of interest" description="Disordered" evidence="15">
    <location>
        <begin position="346"/>
        <end position="365"/>
    </location>
</feature>
<evidence type="ECO:0000256" key="12">
    <source>
        <dbReference type="ARBA" id="ARBA00023139"/>
    </source>
</evidence>
<keyword evidence="12" id="KW-0564">Palmitate</keyword>
<evidence type="ECO:0000256" key="15">
    <source>
        <dbReference type="SAM" id="MobiDB-lite"/>
    </source>
</evidence>
<dbReference type="InterPro" id="IPR002429">
    <property type="entry name" value="CcO_II-like_C"/>
</dbReference>
<dbReference type="Pfam" id="PF06481">
    <property type="entry name" value="COX_ARM"/>
    <property type="match status" value="1"/>
</dbReference>
<feature type="transmembrane region" description="Helical" evidence="16">
    <location>
        <begin position="84"/>
        <end position="105"/>
    </location>
</feature>
<accession>A0A845BBT7</accession>
<evidence type="ECO:0000256" key="3">
    <source>
        <dbReference type="ARBA" id="ARBA00022448"/>
    </source>
</evidence>
<evidence type="ECO:0000256" key="10">
    <source>
        <dbReference type="ARBA" id="ARBA00023002"/>
    </source>
</evidence>
<dbReference type="PANTHER" id="PTHR22888">
    <property type="entry name" value="CYTOCHROME C OXIDASE, SUBUNIT II"/>
    <property type="match status" value="1"/>
</dbReference>
<dbReference type="InterPro" id="IPR006333">
    <property type="entry name" value="Cyt_o_ubiquinol_oxidase_su2"/>
</dbReference>
<keyword evidence="20" id="KW-1185">Reference proteome</keyword>
<dbReference type="PANTHER" id="PTHR22888:SF18">
    <property type="entry name" value="CYTOCHROME BO(3) UBIQUINOL OXIDASE SUBUNIT 2"/>
    <property type="match status" value="1"/>
</dbReference>
<dbReference type="RefSeq" id="WP_160938452.1">
    <property type="nucleotide sequence ID" value="NZ_SNVJ01000017.1"/>
</dbReference>
<evidence type="ECO:0000259" key="18">
    <source>
        <dbReference type="PROSITE" id="PS50999"/>
    </source>
</evidence>
<keyword evidence="9 16" id="KW-1133">Transmembrane helix</keyword>
<evidence type="ECO:0000256" key="7">
    <source>
        <dbReference type="ARBA" id="ARBA00022729"/>
    </source>
</evidence>
<dbReference type="Proteomes" id="UP000460715">
    <property type="component" value="Unassembled WGS sequence"/>
</dbReference>
<dbReference type="OrthoDB" id="9783445at2"/>
<dbReference type="GO" id="GO:0016682">
    <property type="term" value="F:oxidoreductase activity, acting on diphenols and related substances as donors, oxygen as acceptor"/>
    <property type="evidence" value="ECO:0007669"/>
    <property type="project" value="InterPro"/>
</dbReference>
<keyword evidence="13" id="KW-0449">Lipoprotein</keyword>
<sequence>MSRKILRILPLMALAAILSGCKMTILNPSGDIAAQQRDLIVYSTVLMLLIIVPVILLTLFFAWRYRASNTKAKYDPEWNHSTGLEVVIWSAPLAIIVALGALTWVSTHLLDPYRPLSRIDASTPLRDEVRPLEVDVVSLDWKWLFIYPEQGIATVNELAAPVDAPINFRLTSSTMMNSFSIPALAGMVYTMPGMVTKLHAVINEPGVYQGLSANYSGHGFSDMHFKFHGLSQTDFNAWVAEAKASGERLGRQEYLAMAQPSTREPVRRFGSVDPELYGAIVERCVEPGKMCMSEMARIDAQGGAGMAGTLNVVTKRVQHAAAGRPGEDARGAERRYVLSFCTIDQPYGATGSDAAPRPASPGTTE</sequence>
<comment type="caution">
    <text evidence="19">The sequence shown here is derived from an EMBL/GenBank/DDBJ whole genome shotgun (WGS) entry which is preliminary data.</text>
</comment>
<evidence type="ECO:0000256" key="8">
    <source>
        <dbReference type="ARBA" id="ARBA00022982"/>
    </source>
</evidence>
<evidence type="ECO:0000256" key="6">
    <source>
        <dbReference type="ARBA" id="ARBA00022692"/>
    </source>
</evidence>
<gene>
    <name evidence="19" type="primary">cyoA</name>
    <name evidence="19" type="ORF">E0493_16985</name>
</gene>
<evidence type="ECO:0000313" key="20">
    <source>
        <dbReference type="Proteomes" id="UP000460715"/>
    </source>
</evidence>
<dbReference type="SUPFAM" id="SSF81464">
    <property type="entry name" value="Cytochrome c oxidase subunit II-like, transmembrane region"/>
    <property type="match status" value="1"/>
</dbReference>
<evidence type="ECO:0000256" key="5">
    <source>
        <dbReference type="ARBA" id="ARBA00022660"/>
    </source>
</evidence>
<protein>
    <recommendedName>
        <fullName evidence="14">Ubiquinol oxidase subunit 2</fullName>
    </recommendedName>
</protein>
<dbReference type="CDD" id="cd04212">
    <property type="entry name" value="CuRO_UO_II"/>
    <property type="match status" value="1"/>
</dbReference>
<keyword evidence="11 14" id="KW-0472">Membrane</keyword>
<dbReference type="GO" id="GO:0004129">
    <property type="term" value="F:cytochrome-c oxidase activity"/>
    <property type="evidence" value="ECO:0007669"/>
    <property type="project" value="UniProtKB-UniRule"/>
</dbReference>
<keyword evidence="3 14" id="KW-0813">Transport</keyword>
<feature type="domain" description="Cytochrome oxidase subunit II transmembrane region profile" evidence="18">
    <location>
        <begin position="17"/>
        <end position="114"/>
    </location>
</feature>
<dbReference type="EMBL" id="SNVJ01000017">
    <property type="protein sequence ID" value="MXP65043.1"/>
    <property type="molecule type" value="Genomic_DNA"/>
</dbReference>
<keyword evidence="6 16" id="KW-0812">Transmembrane</keyword>
<evidence type="ECO:0000256" key="14">
    <source>
        <dbReference type="PIRNR" id="PIRNR000292"/>
    </source>
</evidence>
<dbReference type="SUPFAM" id="SSF49503">
    <property type="entry name" value="Cupredoxins"/>
    <property type="match status" value="1"/>
</dbReference>
<dbReference type="PROSITE" id="PS50999">
    <property type="entry name" value="COX2_TM"/>
    <property type="match status" value="1"/>
</dbReference>
<reference evidence="19 20" key="1">
    <citation type="submission" date="2019-03" db="EMBL/GenBank/DDBJ databases">
        <title>Roseomonas sp. a novel Roseomonas species isolated from Sea whip Gorgonian.</title>
        <authorList>
            <person name="Li F."/>
            <person name="Pan X."/>
            <person name="Huang S."/>
            <person name="Li Z."/>
            <person name="Meng B."/>
        </authorList>
    </citation>
    <scope>NUCLEOTIDE SEQUENCE [LARGE SCALE GENOMIC DNA]</scope>
    <source>
        <strain evidence="19 20">M0104</strain>
    </source>
</reference>
<dbReference type="InterPro" id="IPR008972">
    <property type="entry name" value="Cupredoxin"/>
</dbReference>
<dbReference type="GO" id="GO:0042773">
    <property type="term" value="P:ATP synthesis coupled electron transport"/>
    <property type="evidence" value="ECO:0007669"/>
    <property type="project" value="TreeGrafter"/>
</dbReference>
<dbReference type="NCBIfam" id="TIGR01433">
    <property type="entry name" value="CyoA"/>
    <property type="match status" value="1"/>
</dbReference>
<proteinExistence type="inferred from homology"/>
<evidence type="ECO:0000313" key="19">
    <source>
        <dbReference type="EMBL" id="MXP65043.1"/>
    </source>
</evidence>
<evidence type="ECO:0000256" key="13">
    <source>
        <dbReference type="ARBA" id="ARBA00023288"/>
    </source>
</evidence>
<dbReference type="GO" id="GO:0005507">
    <property type="term" value="F:copper ion binding"/>
    <property type="evidence" value="ECO:0007669"/>
    <property type="project" value="InterPro"/>
</dbReference>
<dbReference type="Gene3D" id="1.10.287.90">
    <property type="match status" value="1"/>
</dbReference>
<evidence type="ECO:0000259" key="17">
    <source>
        <dbReference type="PROSITE" id="PS50857"/>
    </source>
</evidence>
<dbReference type="InterPro" id="IPR010514">
    <property type="entry name" value="COX_ARM"/>
</dbReference>
<dbReference type="PIRSF" id="PIRSF000292">
    <property type="entry name" value="Ubi_od_II"/>
    <property type="match status" value="1"/>
</dbReference>
<dbReference type="PROSITE" id="PS51257">
    <property type="entry name" value="PROKAR_LIPOPROTEIN"/>
    <property type="match status" value="1"/>
</dbReference>
<keyword evidence="8 14" id="KW-0249">Electron transport</keyword>
<dbReference type="InterPro" id="IPR036257">
    <property type="entry name" value="Cyt_c_oxidase_su2_TM_sf"/>
</dbReference>
<dbReference type="InterPro" id="IPR011759">
    <property type="entry name" value="Cyt_c_oxidase_su2_TM_dom"/>
</dbReference>
<comment type="subcellular location">
    <subcellularLocation>
        <location evidence="1">Cell membrane</location>
        <topology evidence="1">Multi-pass membrane protein</topology>
    </subcellularLocation>
</comment>
<evidence type="ECO:0000256" key="11">
    <source>
        <dbReference type="ARBA" id="ARBA00023136"/>
    </source>
</evidence>